<name>A0A1H8MK99_9EURY</name>
<evidence type="ECO:0000256" key="1">
    <source>
        <dbReference type="SAM" id="MobiDB-lite"/>
    </source>
</evidence>
<accession>A0A1H8MK99</accession>
<gene>
    <name evidence="2" type="ORF">SAMN05216388_100929</name>
</gene>
<keyword evidence="3" id="KW-1185">Reference proteome</keyword>
<dbReference type="EMBL" id="FOCX01000009">
    <property type="protein sequence ID" value="SEO17815.1"/>
    <property type="molecule type" value="Genomic_DNA"/>
</dbReference>
<proteinExistence type="predicted"/>
<reference evidence="3" key="1">
    <citation type="submission" date="2016-10" db="EMBL/GenBank/DDBJ databases">
        <authorList>
            <person name="Varghese N."/>
            <person name="Submissions S."/>
        </authorList>
    </citation>
    <scope>NUCLEOTIDE SEQUENCE [LARGE SCALE GENOMIC DNA]</scope>
    <source>
        <strain evidence="3">IBRC-M 10043</strain>
    </source>
</reference>
<evidence type="ECO:0000313" key="2">
    <source>
        <dbReference type="EMBL" id="SEO17815.1"/>
    </source>
</evidence>
<protein>
    <submittedName>
        <fullName evidence="2">Uncharacterized protein</fullName>
    </submittedName>
</protein>
<feature type="compositionally biased region" description="Polar residues" evidence="1">
    <location>
        <begin position="24"/>
        <end position="42"/>
    </location>
</feature>
<organism evidence="2 3">
    <name type="scientific">Halorientalis persicus</name>
    <dbReference type="NCBI Taxonomy" id="1367881"/>
    <lineage>
        <taxon>Archaea</taxon>
        <taxon>Methanobacteriati</taxon>
        <taxon>Methanobacteriota</taxon>
        <taxon>Stenosarchaea group</taxon>
        <taxon>Halobacteria</taxon>
        <taxon>Halobacteriales</taxon>
        <taxon>Haloarculaceae</taxon>
        <taxon>Halorientalis</taxon>
    </lineage>
</organism>
<dbReference type="Proteomes" id="UP000198775">
    <property type="component" value="Unassembled WGS sequence"/>
</dbReference>
<feature type="region of interest" description="Disordered" evidence="1">
    <location>
        <begin position="157"/>
        <end position="200"/>
    </location>
</feature>
<feature type="region of interest" description="Disordered" evidence="1">
    <location>
        <begin position="1"/>
        <end position="108"/>
    </location>
</feature>
<sequence>MFPRAKRDSSWGAAGEVEDREEMSQSAARLTHRQSSSRSSDPAGTGRVGSFPLPMSPSLALTPLRSGERSDANACLRRTVRHTERLTRRLRGGSRSQPGGATAACGRFTGPAASLTHFPYPSLDSHPAVRWPEHARSAGEGTATRPHRKVRYGALARAGRGPSPLTNGTAGFGGIRDRTATAPQPHHTAPHGPTTAPIGV</sequence>
<dbReference type="AlphaFoldDB" id="A0A1H8MK99"/>
<evidence type="ECO:0000313" key="3">
    <source>
        <dbReference type="Proteomes" id="UP000198775"/>
    </source>
</evidence>